<dbReference type="EMBL" id="JAAMPC010000013">
    <property type="protein sequence ID" value="KAG2271302.1"/>
    <property type="molecule type" value="Genomic_DNA"/>
</dbReference>
<sequence>MSLDLSSLPLFKYIKSILCYPRHTISPSHRHAITSAQAHCHTITSPLLKLTATPSPHVCYSLPSFQSMARREKE</sequence>
<dbReference type="Proteomes" id="UP000886595">
    <property type="component" value="Unassembled WGS sequence"/>
</dbReference>
<accession>A0A8X7QKZ1</accession>
<organism evidence="1 2">
    <name type="scientific">Brassica carinata</name>
    <name type="common">Ethiopian mustard</name>
    <name type="synonym">Abyssinian cabbage</name>
    <dbReference type="NCBI Taxonomy" id="52824"/>
    <lineage>
        <taxon>Eukaryota</taxon>
        <taxon>Viridiplantae</taxon>
        <taxon>Streptophyta</taxon>
        <taxon>Embryophyta</taxon>
        <taxon>Tracheophyta</taxon>
        <taxon>Spermatophyta</taxon>
        <taxon>Magnoliopsida</taxon>
        <taxon>eudicotyledons</taxon>
        <taxon>Gunneridae</taxon>
        <taxon>Pentapetalae</taxon>
        <taxon>rosids</taxon>
        <taxon>malvids</taxon>
        <taxon>Brassicales</taxon>
        <taxon>Brassicaceae</taxon>
        <taxon>Brassiceae</taxon>
        <taxon>Brassica</taxon>
    </lineage>
</organism>
<gene>
    <name evidence="1" type="ORF">Bca52824_065857</name>
</gene>
<keyword evidence="2" id="KW-1185">Reference proteome</keyword>
<evidence type="ECO:0000313" key="1">
    <source>
        <dbReference type="EMBL" id="KAG2271302.1"/>
    </source>
</evidence>
<name>A0A8X7QKZ1_BRACI</name>
<comment type="caution">
    <text evidence="1">The sequence shown here is derived from an EMBL/GenBank/DDBJ whole genome shotgun (WGS) entry which is preliminary data.</text>
</comment>
<evidence type="ECO:0000313" key="2">
    <source>
        <dbReference type="Proteomes" id="UP000886595"/>
    </source>
</evidence>
<proteinExistence type="predicted"/>
<reference evidence="1 2" key="1">
    <citation type="submission" date="2020-02" db="EMBL/GenBank/DDBJ databases">
        <authorList>
            <person name="Ma Q."/>
            <person name="Huang Y."/>
            <person name="Song X."/>
            <person name="Pei D."/>
        </authorList>
    </citation>
    <scope>NUCLEOTIDE SEQUENCE [LARGE SCALE GENOMIC DNA]</scope>
    <source>
        <strain evidence="1">Sxm20200214</strain>
        <tissue evidence="1">Leaf</tissue>
    </source>
</reference>
<dbReference type="AlphaFoldDB" id="A0A8X7QKZ1"/>
<protein>
    <submittedName>
        <fullName evidence="1">Uncharacterized protein</fullName>
    </submittedName>
</protein>